<sequence>MESCLNFLDPPAVITPEDLSLTDGESFPSHMHPYTRDRTSHMRQHLSWIEDHAKGHYIPCSPNIHANEPFSAYNAGCFSMDYTMNFPTGVNSIAYSHSDRFLSPPPCTGHPPSSSGLESPRSSSLGDIGCYLPLSYPSGDVMFPLKNYYPSPPDLTSAPPNVLQIEPDNSSHDLSMGNEMIFPFDDENLWGDGTEHGEPSQQDPSVLEETPTTREIIPSGRPKTLRRPTSSKGSASRASMHGIHKSRTKTRSLSTKSPPNRKISTTPVKSEKLIVTGGRQFICSLAHYGCTSTFSSKNEWKRHITSQHLQLGTYRCDIGDCNLHRTSSSLDLPKRTRPNHRTTPSQQKEKDFNRKDLFIQHLRRMHTPQSVSRHDPSTKEEEALASQRCWHQQRQPPQHSQCGFCNQEFNGERSWDERMEHVGKHFERDEKLPEAEVEDIYLRDWAIQEGIIRWEQDGLVLALYYHDQ</sequence>
<dbReference type="RefSeq" id="XP_022401225.1">
    <property type="nucleotide sequence ID" value="XM_022543462.1"/>
</dbReference>
<evidence type="ECO:0000313" key="3">
    <source>
        <dbReference type="Proteomes" id="UP000184300"/>
    </source>
</evidence>
<reference evidence="3" key="1">
    <citation type="journal article" date="2017" name="Genome Biol.">
        <title>Comparative genomics reveals high biological diversity and specific adaptations in the industrially and medically important fungal genus Aspergillus.</title>
        <authorList>
            <person name="de Vries R.P."/>
            <person name="Riley R."/>
            <person name="Wiebenga A."/>
            <person name="Aguilar-Osorio G."/>
            <person name="Amillis S."/>
            <person name="Uchima C.A."/>
            <person name="Anderluh G."/>
            <person name="Asadollahi M."/>
            <person name="Askin M."/>
            <person name="Barry K."/>
            <person name="Battaglia E."/>
            <person name="Bayram O."/>
            <person name="Benocci T."/>
            <person name="Braus-Stromeyer S.A."/>
            <person name="Caldana C."/>
            <person name="Canovas D."/>
            <person name="Cerqueira G.C."/>
            <person name="Chen F."/>
            <person name="Chen W."/>
            <person name="Choi C."/>
            <person name="Clum A."/>
            <person name="Dos Santos R.A."/>
            <person name="Damasio A.R."/>
            <person name="Diallinas G."/>
            <person name="Emri T."/>
            <person name="Fekete E."/>
            <person name="Flipphi M."/>
            <person name="Freyberg S."/>
            <person name="Gallo A."/>
            <person name="Gournas C."/>
            <person name="Habgood R."/>
            <person name="Hainaut M."/>
            <person name="Harispe M.L."/>
            <person name="Henrissat B."/>
            <person name="Hilden K.S."/>
            <person name="Hope R."/>
            <person name="Hossain A."/>
            <person name="Karabika E."/>
            <person name="Karaffa L."/>
            <person name="Karanyi Z."/>
            <person name="Krasevec N."/>
            <person name="Kuo A."/>
            <person name="Kusch H."/>
            <person name="LaButti K."/>
            <person name="Lagendijk E.L."/>
            <person name="Lapidus A."/>
            <person name="Levasseur A."/>
            <person name="Lindquist E."/>
            <person name="Lipzen A."/>
            <person name="Logrieco A.F."/>
            <person name="MacCabe A."/>
            <person name="Maekelae M.R."/>
            <person name="Malavazi I."/>
            <person name="Melin P."/>
            <person name="Meyer V."/>
            <person name="Mielnichuk N."/>
            <person name="Miskei M."/>
            <person name="Molnar A.P."/>
            <person name="Mule G."/>
            <person name="Ngan C.Y."/>
            <person name="Orejas M."/>
            <person name="Orosz E."/>
            <person name="Ouedraogo J.P."/>
            <person name="Overkamp K.M."/>
            <person name="Park H.-S."/>
            <person name="Perrone G."/>
            <person name="Piumi F."/>
            <person name="Punt P.J."/>
            <person name="Ram A.F."/>
            <person name="Ramon A."/>
            <person name="Rauscher S."/>
            <person name="Record E."/>
            <person name="Riano-Pachon D.M."/>
            <person name="Robert V."/>
            <person name="Roehrig J."/>
            <person name="Ruller R."/>
            <person name="Salamov A."/>
            <person name="Salih N.S."/>
            <person name="Samson R.A."/>
            <person name="Sandor E."/>
            <person name="Sanguinetti M."/>
            <person name="Schuetze T."/>
            <person name="Sepcic K."/>
            <person name="Shelest E."/>
            <person name="Sherlock G."/>
            <person name="Sophianopoulou V."/>
            <person name="Squina F.M."/>
            <person name="Sun H."/>
            <person name="Susca A."/>
            <person name="Todd R.B."/>
            <person name="Tsang A."/>
            <person name="Unkles S.E."/>
            <person name="van de Wiele N."/>
            <person name="van Rossen-Uffink D."/>
            <person name="Oliveira J.V."/>
            <person name="Vesth T.C."/>
            <person name="Visser J."/>
            <person name="Yu J.-H."/>
            <person name="Zhou M."/>
            <person name="Andersen M.R."/>
            <person name="Archer D.B."/>
            <person name="Baker S.E."/>
            <person name="Benoit I."/>
            <person name="Brakhage A.A."/>
            <person name="Braus G.H."/>
            <person name="Fischer R."/>
            <person name="Frisvad J.C."/>
            <person name="Goldman G.H."/>
            <person name="Houbraken J."/>
            <person name="Oakley B."/>
            <person name="Pocsi I."/>
            <person name="Scazzocchio C."/>
            <person name="Seiboth B."/>
            <person name="vanKuyk P.A."/>
            <person name="Wortman J."/>
            <person name="Dyer P.S."/>
            <person name="Grigoriev I.V."/>
        </authorList>
    </citation>
    <scope>NUCLEOTIDE SEQUENCE [LARGE SCALE GENOMIC DNA]</scope>
    <source>
        <strain evidence="3">CBS 516.65</strain>
    </source>
</reference>
<dbReference type="EMBL" id="KV878896">
    <property type="protein sequence ID" value="OJJ84527.1"/>
    <property type="molecule type" value="Genomic_DNA"/>
</dbReference>
<dbReference type="GeneID" id="34459723"/>
<dbReference type="GO" id="GO:0003700">
    <property type="term" value="F:DNA-binding transcription factor activity"/>
    <property type="evidence" value="ECO:0007669"/>
    <property type="project" value="InterPro"/>
</dbReference>
<name>A0A1L9VKS8_ASPGL</name>
<evidence type="ECO:0008006" key="4">
    <source>
        <dbReference type="Google" id="ProtNLM"/>
    </source>
</evidence>
<dbReference type="InterPro" id="IPR039970">
    <property type="entry name" value="TF_Grauzone"/>
</dbReference>
<dbReference type="VEuPathDB" id="FungiDB:ASPGLDRAFT_25225"/>
<dbReference type="OrthoDB" id="5388486at2759"/>
<keyword evidence="3" id="KW-1185">Reference proteome</keyword>
<feature type="region of interest" description="Disordered" evidence="1">
    <location>
        <begin position="327"/>
        <end position="354"/>
    </location>
</feature>
<accession>A0A1L9VKS8</accession>
<evidence type="ECO:0000256" key="1">
    <source>
        <dbReference type="SAM" id="MobiDB-lite"/>
    </source>
</evidence>
<evidence type="ECO:0000313" key="2">
    <source>
        <dbReference type="EMBL" id="OJJ84527.1"/>
    </source>
</evidence>
<organism evidence="2 3">
    <name type="scientific">Aspergillus glaucus CBS 516.65</name>
    <dbReference type="NCBI Taxonomy" id="1160497"/>
    <lineage>
        <taxon>Eukaryota</taxon>
        <taxon>Fungi</taxon>
        <taxon>Dikarya</taxon>
        <taxon>Ascomycota</taxon>
        <taxon>Pezizomycotina</taxon>
        <taxon>Eurotiomycetes</taxon>
        <taxon>Eurotiomycetidae</taxon>
        <taxon>Eurotiales</taxon>
        <taxon>Aspergillaceae</taxon>
        <taxon>Aspergillus</taxon>
        <taxon>Aspergillus subgen. Aspergillus</taxon>
    </lineage>
</organism>
<feature type="region of interest" description="Disordered" evidence="1">
    <location>
        <begin position="188"/>
        <end position="264"/>
    </location>
</feature>
<dbReference type="PANTHER" id="PTHR23225:SF2">
    <property type="entry name" value="AT09679P-RELATED"/>
    <property type="match status" value="1"/>
</dbReference>
<proteinExistence type="predicted"/>
<protein>
    <recommendedName>
        <fullName evidence="4">C2H2-type domain-containing protein</fullName>
    </recommendedName>
</protein>
<dbReference type="PANTHER" id="PTHR23225">
    <property type="entry name" value="ZINC FINGER PROTEIN"/>
    <property type="match status" value="1"/>
</dbReference>
<feature type="compositionally biased region" description="Polar residues" evidence="1">
    <location>
        <begin position="227"/>
        <end position="237"/>
    </location>
</feature>
<dbReference type="AlphaFoldDB" id="A0A1L9VKS8"/>
<gene>
    <name evidence="2" type="ORF">ASPGLDRAFT_25225</name>
</gene>
<dbReference type="Proteomes" id="UP000184300">
    <property type="component" value="Unassembled WGS sequence"/>
</dbReference>